<protein>
    <submittedName>
        <fullName evidence="2">Uncharacterized protein</fullName>
    </submittedName>
</protein>
<feature type="region of interest" description="Disordered" evidence="1">
    <location>
        <begin position="59"/>
        <end position="133"/>
    </location>
</feature>
<feature type="compositionally biased region" description="Basic and acidic residues" evidence="1">
    <location>
        <begin position="418"/>
        <end position="438"/>
    </location>
</feature>
<feature type="compositionally biased region" description="Basic and acidic residues" evidence="1">
    <location>
        <begin position="106"/>
        <end position="123"/>
    </location>
</feature>
<evidence type="ECO:0000313" key="3">
    <source>
        <dbReference type="Proteomes" id="UP000639338"/>
    </source>
</evidence>
<dbReference type="Proteomes" id="UP000639338">
    <property type="component" value="Unassembled WGS sequence"/>
</dbReference>
<dbReference type="OrthoDB" id="7669009at2759"/>
<reference evidence="2 3" key="1">
    <citation type="submission" date="2020-08" db="EMBL/GenBank/DDBJ databases">
        <title>Aphidius gifuensis genome sequencing and assembly.</title>
        <authorList>
            <person name="Du Z."/>
        </authorList>
    </citation>
    <scope>NUCLEOTIDE SEQUENCE [LARGE SCALE GENOMIC DNA]</scope>
    <source>
        <strain evidence="2">YNYX2018</strain>
        <tissue evidence="2">Adults</tissue>
    </source>
</reference>
<feature type="region of interest" description="Disordered" evidence="1">
    <location>
        <begin position="340"/>
        <end position="461"/>
    </location>
</feature>
<dbReference type="AlphaFoldDB" id="A0A834Y185"/>
<evidence type="ECO:0000313" key="2">
    <source>
        <dbReference type="EMBL" id="KAF7997470.1"/>
    </source>
</evidence>
<accession>A0A834Y185</accession>
<organism evidence="2 3">
    <name type="scientific">Aphidius gifuensis</name>
    <name type="common">Parasitoid wasp</name>
    <dbReference type="NCBI Taxonomy" id="684658"/>
    <lineage>
        <taxon>Eukaryota</taxon>
        <taxon>Metazoa</taxon>
        <taxon>Ecdysozoa</taxon>
        <taxon>Arthropoda</taxon>
        <taxon>Hexapoda</taxon>
        <taxon>Insecta</taxon>
        <taxon>Pterygota</taxon>
        <taxon>Neoptera</taxon>
        <taxon>Endopterygota</taxon>
        <taxon>Hymenoptera</taxon>
        <taxon>Apocrita</taxon>
        <taxon>Ichneumonoidea</taxon>
        <taxon>Braconidae</taxon>
        <taxon>Aphidiinae</taxon>
        <taxon>Aphidius</taxon>
    </lineage>
</organism>
<name>A0A834Y185_APHGI</name>
<dbReference type="EMBL" id="JACMRX010000001">
    <property type="protein sequence ID" value="KAF7997470.1"/>
    <property type="molecule type" value="Genomic_DNA"/>
</dbReference>
<sequence length="461" mass="52727">MTTTTGDPSSLKTPSTLSGGDLVSRLLAATPPYLYNLPMTPHSFYFSEMLRSFVQAKSDTTTSTSTPIPTTTSSSSSSFTTNGITSLSSAASTSPPGPSRRRKRTWRDTRDRPLELTTKEKYHNSNNNNNLHQNHHIQNLNITNDKYFHHDTIDNNKCNNNDCKTQIYDGKINYTTSDVLKQVDDNRNDFTKQSRNFYDDSSRLFGSEQTNQHDLFDNKIKIDDDNTNERKLNDEHLKLNHDILYNEQKTKIDYSTRNYTTTTTIPTIPAIGDHNNINKNFNIGQNIQNPSEFMPNPLWYPPYPIPQSYPGIDPLHFFIDLRVSGHIWDRKLNERQLTFKSKHSSAFSVPQTKEYNNRPLDLTRDESTTSKNDENNHGTHFIMKNLSKTYNDIRDVGRKSPGENEGNSNDAEEVSGSSKKENCDEDENNKGKDLRKLIGLELTNYAREPKEEPRQSPTIIE</sequence>
<gene>
    <name evidence="2" type="ORF">HCN44_006041</name>
</gene>
<feature type="compositionally biased region" description="Basic and acidic residues" evidence="1">
    <location>
        <begin position="391"/>
        <end position="402"/>
    </location>
</feature>
<proteinExistence type="predicted"/>
<feature type="compositionally biased region" description="Basic and acidic residues" evidence="1">
    <location>
        <begin position="361"/>
        <end position="377"/>
    </location>
</feature>
<evidence type="ECO:0000256" key="1">
    <source>
        <dbReference type="SAM" id="MobiDB-lite"/>
    </source>
</evidence>
<feature type="compositionally biased region" description="Low complexity" evidence="1">
    <location>
        <begin position="59"/>
        <end position="94"/>
    </location>
</feature>
<feature type="compositionally biased region" description="Low complexity" evidence="1">
    <location>
        <begin position="124"/>
        <end position="133"/>
    </location>
</feature>
<comment type="caution">
    <text evidence="2">The sequence shown here is derived from an EMBL/GenBank/DDBJ whole genome shotgun (WGS) entry which is preliminary data.</text>
</comment>
<keyword evidence="3" id="KW-1185">Reference proteome</keyword>
<feature type="compositionally biased region" description="Polar residues" evidence="1">
    <location>
        <begin position="340"/>
        <end position="354"/>
    </location>
</feature>